<dbReference type="FunCoup" id="H2ZXA0">
    <property type="interactions" value="1785"/>
</dbReference>
<dbReference type="PANTHER" id="PTHR31278:SF2">
    <property type="entry name" value="SMALL RIBOSOMAL SUBUNIT PROTEIN MS37"/>
    <property type="match status" value="1"/>
</dbReference>
<dbReference type="CTD" id="118487"/>
<dbReference type="OMA" id="ATCLTEM"/>
<keyword evidence="1" id="KW-1015">Disulfide bond</keyword>
<dbReference type="GeneID" id="102357192"/>
<dbReference type="STRING" id="7897.ENSLACP00000002021"/>
<gene>
    <name evidence="3" type="primary">CHCHD1</name>
</gene>
<dbReference type="KEGG" id="lcm:102357192"/>
<keyword evidence="4" id="KW-1185">Reference proteome</keyword>
<dbReference type="InParanoid" id="H2ZXA0"/>
<dbReference type="AlphaFoldDB" id="H2ZXA0"/>
<dbReference type="GO" id="GO:0005654">
    <property type="term" value="C:nucleoplasm"/>
    <property type="evidence" value="ECO:0007669"/>
    <property type="project" value="TreeGrafter"/>
</dbReference>
<accession>H2ZXA0</accession>
<dbReference type="PROSITE" id="PS51808">
    <property type="entry name" value="CHCH"/>
    <property type="match status" value="1"/>
</dbReference>
<dbReference type="InterPro" id="IPR010625">
    <property type="entry name" value="CHCH"/>
</dbReference>
<dbReference type="GO" id="GO:0003723">
    <property type="term" value="F:RNA binding"/>
    <property type="evidence" value="ECO:0007669"/>
    <property type="project" value="TreeGrafter"/>
</dbReference>
<feature type="domain" description="CHCH" evidence="2">
    <location>
        <begin position="49"/>
        <end position="82"/>
    </location>
</feature>
<evidence type="ECO:0000259" key="2">
    <source>
        <dbReference type="Pfam" id="PF06747"/>
    </source>
</evidence>
<evidence type="ECO:0000313" key="4">
    <source>
        <dbReference type="Proteomes" id="UP000008672"/>
    </source>
</evidence>
<dbReference type="InterPro" id="IPR009069">
    <property type="entry name" value="Cys_alpha_HP_mot_SF"/>
</dbReference>
<dbReference type="GO" id="GO:0005761">
    <property type="term" value="C:mitochondrial ribosome"/>
    <property type="evidence" value="ECO:0007669"/>
    <property type="project" value="InterPro"/>
</dbReference>
<dbReference type="Ensembl" id="ENSLACT00000002035.1">
    <property type="protein sequence ID" value="ENSLACP00000002021.1"/>
    <property type="gene ID" value="ENSLACG00000001806.1"/>
</dbReference>
<dbReference type="GO" id="GO:0032543">
    <property type="term" value="P:mitochondrial translation"/>
    <property type="evidence" value="ECO:0007669"/>
    <property type="project" value="InterPro"/>
</dbReference>
<dbReference type="GeneTree" id="ENSGT00390000007683"/>
<proteinExistence type="predicted"/>
<name>H2ZXA0_LATCH</name>
<dbReference type="EMBL" id="AFYH01155890">
    <property type="status" value="NOT_ANNOTATED_CDS"/>
    <property type="molecule type" value="Genomic_DNA"/>
</dbReference>
<dbReference type="RefSeq" id="XP_006004973.1">
    <property type="nucleotide sequence ID" value="XM_006004911.3"/>
</dbReference>
<dbReference type="eggNOG" id="KOG4695">
    <property type="taxonomic scope" value="Eukaryota"/>
</dbReference>
<dbReference type="Bgee" id="ENSLACG00000001806">
    <property type="expression patterns" value="Expressed in muscle tissue and 6 other cell types or tissues"/>
</dbReference>
<evidence type="ECO:0000313" key="3">
    <source>
        <dbReference type="Ensembl" id="ENSLACP00000002021.1"/>
    </source>
</evidence>
<evidence type="ECO:0000256" key="1">
    <source>
        <dbReference type="ARBA" id="ARBA00023157"/>
    </source>
</evidence>
<sequence length="122" mass="13626">MAASRSSVQARVSRLLSREFGKPILKPNKPLVLANKVASKRLRLGEATCVTEMSLMMACWKQNEFNDSVCAKEIQDFFHCTAKAEAERKARASQEAFGQSGSLGSKQINKLLKRFPTIQHEI</sequence>
<dbReference type="PANTHER" id="PTHR31278">
    <property type="entry name" value="CHCHD1"/>
    <property type="match status" value="1"/>
</dbReference>
<dbReference type="Proteomes" id="UP000008672">
    <property type="component" value="Unassembled WGS sequence"/>
</dbReference>
<dbReference type="InterPro" id="IPR033620">
    <property type="entry name" value="Ribosomal_mS37_met"/>
</dbReference>
<reference evidence="3" key="2">
    <citation type="submission" date="2025-08" db="UniProtKB">
        <authorList>
            <consortium name="Ensembl"/>
        </authorList>
    </citation>
    <scope>IDENTIFICATION</scope>
</reference>
<protein>
    <submittedName>
        <fullName evidence="3">Coiled-coil-helix-coiled-coil-helix domain containing 1</fullName>
    </submittedName>
</protein>
<dbReference type="HOGENOM" id="CLU_146244_1_0_1"/>
<dbReference type="Pfam" id="PF06747">
    <property type="entry name" value="CHCH"/>
    <property type="match status" value="1"/>
</dbReference>
<dbReference type="SUPFAM" id="SSF47072">
    <property type="entry name" value="Cysteine alpha-hairpin motif"/>
    <property type="match status" value="1"/>
</dbReference>
<reference evidence="4" key="1">
    <citation type="submission" date="2011-08" db="EMBL/GenBank/DDBJ databases">
        <title>The draft genome of Latimeria chalumnae.</title>
        <authorList>
            <person name="Di Palma F."/>
            <person name="Alfoldi J."/>
            <person name="Johnson J."/>
            <person name="Berlin A."/>
            <person name="Gnerre S."/>
            <person name="Jaffe D."/>
            <person name="MacCallum I."/>
            <person name="Young S."/>
            <person name="Walker B.J."/>
            <person name="Lander E."/>
            <person name="Lindblad-Toh K."/>
        </authorList>
    </citation>
    <scope>NUCLEOTIDE SEQUENCE [LARGE SCALE GENOMIC DNA]</scope>
    <source>
        <strain evidence="4">Wild caught</strain>
    </source>
</reference>
<dbReference type="OrthoDB" id="5825849at2759"/>
<organism evidence="3 4">
    <name type="scientific">Latimeria chalumnae</name>
    <name type="common">Coelacanth</name>
    <dbReference type="NCBI Taxonomy" id="7897"/>
    <lineage>
        <taxon>Eukaryota</taxon>
        <taxon>Metazoa</taxon>
        <taxon>Chordata</taxon>
        <taxon>Craniata</taxon>
        <taxon>Vertebrata</taxon>
        <taxon>Euteleostomi</taxon>
        <taxon>Coelacanthiformes</taxon>
        <taxon>Coelacanthidae</taxon>
        <taxon>Latimeria</taxon>
    </lineage>
</organism>
<reference evidence="3" key="3">
    <citation type="submission" date="2025-09" db="UniProtKB">
        <authorList>
            <consortium name="Ensembl"/>
        </authorList>
    </citation>
    <scope>IDENTIFICATION</scope>
</reference>